<reference evidence="4" key="1">
    <citation type="journal article" date="2019" name="Int. J. Syst. Evol. Microbiol.">
        <title>The Global Catalogue of Microorganisms (GCM) 10K type strain sequencing project: providing services to taxonomists for standard genome sequencing and annotation.</title>
        <authorList>
            <consortium name="The Broad Institute Genomics Platform"/>
            <consortium name="The Broad Institute Genome Sequencing Center for Infectious Disease"/>
            <person name="Wu L."/>
            <person name="Ma J."/>
        </authorList>
    </citation>
    <scope>NUCLEOTIDE SEQUENCE [LARGE SCALE GENOMIC DNA]</scope>
    <source>
        <strain evidence="4">ICMP 6774ER</strain>
    </source>
</reference>
<dbReference type="Pfam" id="PF09851">
    <property type="entry name" value="SHOCT"/>
    <property type="match status" value="1"/>
</dbReference>
<keyword evidence="1" id="KW-0812">Transmembrane</keyword>
<keyword evidence="1" id="KW-1133">Transmembrane helix</keyword>
<evidence type="ECO:0000256" key="1">
    <source>
        <dbReference type="SAM" id="Phobius"/>
    </source>
</evidence>
<evidence type="ECO:0000313" key="4">
    <source>
        <dbReference type="Proteomes" id="UP001597368"/>
    </source>
</evidence>
<keyword evidence="1" id="KW-0472">Membrane</keyword>
<comment type="caution">
    <text evidence="3">The sequence shown here is derived from an EMBL/GenBank/DDBJ whole genome shotgun (WGS) entry which is preliminary data.</text>
</comment>
<dbReference type="RefSeq" id="WP_379571435.1">
    <property type="nucleotide sequence ID" value="NZ_JBHUFV010000015.1"/>
</dbReference>
<name>A0ABW4SSG6_9ACTN</name>
<keyword evidence="4" id="KW-1185">Reference proteome</keyword>
<evidence type="ECO:0000313" key="3">
    <source>
        <dbReference type="EMBL" id="MFD1931795.1"/>
    </source>
</evidence>
<dbReference type="EMBL" id="JBHUFV010000015">
    <property type="protein sequence ID" value="MFD1931795.1"/>
    <property type="molecule type" value="Genomic_DNA"/>
</dbReference>
<feature type="transmembrane region" description="Helical" evidence="1">
    <location>
        <begin position="6"/>
        <end position="24"/>
    </location>
</feature>
<evidence type="ECO:0000259" key="2">
    <source>
        <dbReference type="Pfam" id="PF09851"/>
    </source>
</evidence>
<gene>
    <name evidence="3" type="ORF">ACFSKW_09915</name>
</gene>
<dbReference type="Proteomes" id="UP001597368">
    <property type="component" value="Unassembled WGS sequence"/>
</dbReference>
<dbReference type="InterPro" id="IPR018649">
    <property type="entry name" value="SHOCT"/>
</dbReference>
<proteinExistence type="predicted"/>
<feature type="domain" description="SHOCT" evidence="2">
    <location>
        <begin position="46"/>
        <end position="67"/>
    </location>
</feature>
<organism evidence="3 4">
    <name type="scientific">Nonomuraea mangrovi</name>
    <dbReference type="NCBI Taxonomy" id="2316207"/>
    <lineage>
        <taxon>Bacteria</taxon>
        <taxon>Bacillati</taxon>
        <taxon>Actinomycetota</taxon>
        <taxon>Actinomycetes</taxon>
        <taxon>Streptosporangiales</taxon>
        <taxon>Streptosporangiaceae</taxon>
        <taxon>Nonomuraea</taxon>
    </lineage>
</organism>
<protein>
    <submittedName>
        <fullName evidence="3">SHOCT domain-containing protein</fullName>
    </submittedName>
</protein>
<accession>A0ABW4SSG6</accession>
<sequence>MHSFWPIFPIFWILFWIAAVTLFVKARRSGRWGGWGGPPPSRTASAEQILAERYARGEMDDEEYLQRSSVLKS</sequence>